<dbReference type="WBParaSite" id="SSLN_0000887201-mRNA-1">
    <property type="protein sequence ID" value="SSLN_0000887201-mRNA-1"/>
    <property type="gene ID" value="SSLN_0000887201"/>
</dbReference>
<dbReference type="AlphaFoldDB" id="A0A183SWD9"/>
<dbReference type="EMBL" id="UYSU01034710">
    <property type="protein sequence ID" value="VDL94919.1"/>
    <property type="molecule type" value="Genomic_DNA"/>
</dbReference>
<keyword evidence="2" id="KW-1185">Reference proteome</keyword>
<evidence type="ECO:0000313" key="3">
    <source>
        <dbReference type="WBParaSite" id="SSLN_0000887201-mRNA-1"/>
    </source>
</evidence>
<sequence length="109" mass="11892">MGLFGHMRIHDSGLHRNAESNDKLCTPSTPAILSATAISTTMNDIPPTSNDFSCPQCARNFNSRIGMVVHLQILAWRLVNQCLGSRHTVDAPASTALTAPAYLHTIWAY</sequence>
<protein>
    <submittedName>
        <fullName evidence="3">C2H2-type domain-containing protein</fullName>
    </submittedName>
</protein>
<reference evidence="3" key="1">
    <citation type="submission" date="2016-06" db="UniProtKB">
        <authorList>
            <consortium name="WormBaseParasite"/>
        </authorList>
    </citation>
    <scope>IDENTIFICATION</scope>
</reference>
<evidence type="ECO:0000313" key="1">
    <source>
        <dbReference type="EMBL" id="VDL94919.1"/>
    </source>
</evidence>
<reference evidence="1 2" key="2">
    <citation type="submission" date="2018-11" db="EMBL/GenBank/DDBJ databases">
        <authorList>
            <consortium name="Pathogen Informatics"/>
        </authorList>
    </citation>
    <scope>NUCLEOTIDE SEQUENCE [LARGE SCALE GENOMIC DNA]</scope>
    <source>
        <strain evidence="1 2">NST_G2</strain>
    </source>
</reference>
<dbReference type="OrthoDB" id="8117402at2759"/>
<name>A0A183SWD9_SCHSO</name>
<dbReference type="Proteomes" id="UP000275846">
    <property type="component" value="Unassembled WGS sequence"/>
</dbReference>
<accession>A0A183SWD9</accession>
<organism evidence="3">
    <name type="scientific">Schistocephalus solidus</name>
    <name type="common">Tapeworm</name>
    <dbReference type="NCBI Taxonomy" id="70667"/>
    <lineage>
        <taxon>Eukaryota</taxon>
        <taxon>Metazoa</taxon>
        <taxon>Spiralia</taxon>
        <taxon>Lophotrochozoa</taxon>
        <taxon>Platyhelminthes</taxon>
        <taxon>Cestoda</taxon>
        <taxon>Eucestoda</taxon>
        <taxon>Diphyllobothriidea</taxon>
        <taxon>Diphyllobothriidae</taxon>
        <taxon>Schistocephalus</taxon>
    </lineage>
</organism>
<evidence type="ECO:0000313" key="2">
    <source>
        <dbReference type="Proteomes" id="UP000275846"/>
    </source>
</evidence>
<proteinExistence type="predicted"/>
<gene>
    <name evidence="1" type="ORF">SSLN_LOCUS8534</name>
</gene>